<evidence type="ECO:0000313" key="4">
    <source>
        <dbReference type="EMBL" id="GII97556.1"/>
    </source>
</evidence>
<dbReference type="EMBL" id="BOOW01000062">
    <property type="protein sequence ID" value="GII97556.1"/>
    <property type="molecule type" value="Genomic_DNA"/>
</dbReference>
<dbReference type="Gene3D" id="3.90.79.10">
    <property type="entry name" value="Nucleoside Triphosphate Pyrophosphohydrolase"/>
    <property type="match status" value="1"/>
</dbReference>
<proteinExistence type="inferred from homology"/>
<evidence type="ECO:0000256" key="2">
    <source>
        <dbReference type="ARBA" id="ARBA00022801"/>
    </source>
</evidence>
<dbReference type="InterPro" id="IPR020084">
    <property type="entry name" value="NUDIX_hydrolase_CS"/>
</dbReference>
<comment type="similarity">
    <text evidence="1">Belongs to the Nudix hydrolase family.</text>
</comment>
<dbReference type="PANTHER" id="PTHR43736:SF1">
    <property type="entry name" value="DIHYDRONEOPTERIN TRIPHOSPHATE DIPHOSPHATASE"/>
    <property type="match status" value="1"/>
</dbReference>
<comment type="caution">
    <text evidence="4">The sequence shown here is derived from an EMBL/GenBank/DDBJ whole genome shotgun (WGS) entry which is preliminary data.</text>
</comment>
<reference evidence="4" key="1">
    <citation type="submission" date="2021-01" db="EMBL/GenBank/DDBJ databases">
        <title>Whole genome shotgun sequence of Sinosporangium siamense NBRC 109515.</title>
        <authorList>
            <person name="Komaki H."/>
            <person name="Tamura T."/>
        </authorList>
    </citation>
    <scope>NUCLEOTIDE SEQUENCE</scope>
    <source>
        <strain evidence="4">NBRC 109515</strain>
    </source>
</reference>
<sequence>MVGGKVGAAFGNLGTAAAAPLHRVDTGDISPGRPLQTSPNSSVNYCRTISRRLAKGLPSEMRQQVTVDVHIILRRDRDVLLCLRQGGYASGQYCLPSGHLDDGETVVDCAVREVREEVGVTIKPAALQPASVIHHLSPEGRPRVGFFFATTVWEGEPYNAEPDKCAKISWVPMDVLPGNTVPYAAAGLAHYRGGVGIGLHGWP</sequence>
<dbReference type="PANTHER" id="PTHR43736">
    <property type="entry name" value="ADP-RIBOSE PYROPHOSPHATASE"/>
    <property type="match status" value="1"/>
</dbReference>
<dbReference type="CDD" id="cd04683">
    <property type="entry name" value="NUDIX_Hydrolase"/>
    <property type="match status" value="1"/>
</dbReference>
<evidence type="ECO:0000313" key="5">
    <source>
        <dbReference type="Proteomes" id="UP000606172"/>
    </source>
</evidence>
<dbReference type="AlphaFoldDB" id="A0A919RS58"/>
<accession>A0A919RS58</accession>
<feature type="domain" description="Nudix hydrolase" evidence="3">
    <location>
        <begin position="64"/>
        <end position="196"/>
    </location>
</feature>
<protein>
    <recommendedName>
        <fullName evidence="3">Nudix hydrolase domain-containing protein</fullName>
    </recommendedName>
</protein>
<dbReference type="Pfam" id="PF00293">
    <property type="entry name" value="NUDIX"/>
    <property type="match status" value="1"/>
</dbReference>
<dbReference type="InterPro" id="IPR000086">
    <property type="entry name" value="NUDIX_hydrolase_dom"/>
</dbReference>
<gene>
    <name evidence="4" type="ORF">Ssi02_77870</name>
</gene>
<organism evidence="4 5">
    <name type="scientific">Sinosporangium siamense</name>
    <dbReference type="NCBI Taxonomy" id="1367973"/>
    <lineage>
        <taxon>Bacteria</taxon>
        <taxon>Bacillati</taxon>
        <taxon>Actinomycetota</taxon>
        <taxon>Actinomycetes</taxon>
        <taxon>Streptosporangiales</taxon>
        <taxon>Streptosporangiaceae</taxon>
        <taxon>Sinosporangium</taxon>
    </lineage>
</organism>
<name>A0A919RS58_9ACTN</name>
<dbReference type="PROSITE" id="PS00893">
    <property type="entry name" value="NUDIX_BOX"/>
    <property type="match status" value="1"/>
</dbReference>
<keyword evidence="5" id="KW-1185">Reference proteome</keyword>
<keyword evidence="2" id="KW-0378">Hydrolase</keyword>
<dbReference type="GO" id="GO:0016787">
    <property type="term" value="F:hydrolase activity"/>
    <property type="evidence" value="ECO:0007669"/>
    <property type="project" value="UniProtKB-KW"/>
</dbReference>
<dbReference type="SUPFAM" id="SSF55811">
    <property type="entry name" value="Nudix"/>
    <property type="match status" value="1"/>
</dbReference>
<dbReference type="InterPro" id="IPR015797">
    <property type="entry name" value="NUDIX_hydrolase-like_dom_sf"/>
</dbReference>
<evidence type="ECO:0000259" key="3">
    <source>
        <dbReference type="PROSITE" id="PS51462"/>
    </source>
</evidence>
<dbReference type="Proteomes" id="UP000606172">
    <property type="component" value="Unassembled WGS sequence"/>
</dbReference>
<dbReference type="PROSITE" id="PS51462">
    <property type="entry name" value="NUDIX"/>
    <property type="match status" value="1"/>
</dbReference>
<evidence type="ECO:0000256" key="1">
    <source>
        <dbReference type="ARBA" id="ARBA00005582"/>
    </source>
</evidence>